<sequence length="413" mass="44619">MSPPFLAGTGKQDKSRREKRTGSKAAPRVGSKSRRSSKRRSSPSRSPTRRAVSKVQKDSNHGHAPRKQSGSPSPRLPKAFARNSEVTASPKYAKHRTDASSPRRNIRRDSPPALQQLNRASPPWLPPAEMTAPFVGPPLQPQPVQPSAPTTMYVPCSDKKCQAFPKISEVPWGFSSGPLPPVPDYQHNNCAPLPGQALPLPTCTHGSTLPPMQYAAGPVPAPQFGYDATRGYQMNGQCMEPGYSAFSSQGRHVYQNQPMPTGILRHYVSRANDGSRWWENNSRATTKEKASSSSATTSTSDVSSQAGGAKKKSDNARLALWLGCAGLVAFLTLYTLLNVVVGGRRSGSDAAHPMTVRAEDDAPVVALHRLDPMRQEAPHLPVLNASSAEDAVTSRHSKAHTEKDDFGKERSLG</sequence>
<reference evidence="1" key="1">
    <citation type="submission" date="2020-05" db="EMBL/GenBank/DDBJ databases">
        <title>Large-scale comparative analyses of tick genomes elucidate their genetic diversity and vector capacities.</title>
        <authorList>
            <person name="Jia N."/>
            <person name="Wang J."/>
            <person name="Shi W."/>
            <person name="Du L."/>
            <person name="Sun Y."/>
            <person name="Zhan W."/>
            <person name="Jiang J."/>
            <person name="Wang Q."/>
            <person name="Zhang B."/>
            <person name="Ji P."/>
            <person name="Sakyi L.B."/>
            <person name="Cui X."/>
            <person name="Yuan T."/>
            <person name="Jiang B."/>
            <person name="Yang W."/>
            <person name="Lam T.T.-Y."/>
            <person name="Chang Q."/>
            <person name="Ding S."/>
            <person name="Wang X."/>
            <person name="Zhu J."/>
            <person name="Ruan X."/>
            <person name="Zhao L."/>
            <person name="Wei J."/>
            <person name="Que T."/>
            <person name="Du C."/>
            <person name="Cheng J."/>
            <person name="Dai P."/>
            <person name="Han X."/>
            <person name="Huang E."/>
            <person name="Gao Y."/>
            <person name="Liu J."/>
            <person name="Shao H."/>
            <person name="Ye R."/>
            <person name="Li L."/>
            <person name="Wei W."/>
            <person name="Wang X."/>
            <person name="Wang C."/>
            <person name="Yang T."/>
            <person name="Huo Q."/>
            <person name="Li W."/>
            <person name="Guo W."/>
            <person name="Chen H."/>
            <person name="Zhou L."/>
            <person name="Ni X."/>
            <person name="Tian J."/>
            <person name="Zhou Y."/>
            <person name="Sheng Y."/>
            <person name="Liu T."/>
            <person name="Pan Y."/>
            <person name="Xia L."/>
            <person name="Li J."/>
            <person name="Zhao F."/>
            <person name="Cao W."/>
        </authorList>
    </citation>
    <scope>NUCLEOTIDE SEQUENCE</scope>
    <source>
        <strain evidence="1">Hyas-2018</strain>
    </source>
</reference>
<keyword evidence="2" id="KW-1185">Reference proteome</keyword>
<accession>A0ACB7SNC6</accession>
<dbReference type="Proteomes" id="UP000821845">
    <property type="component" value="Chromosome 3"/>
</dbReference>
<organism evidence="1 2">
    <name type="scientific">Hyalomma asiaticum</name>
    <name type="common">Tick</name>
    <dbReference type="NCBI Taxonomy" id="266040"/>
    <lineage>
        <taxon>Eukaryota</taxon>
        <taxon>Metazoa</taxon>
        <taxon>Ecdysozoa</taxon>
        <taxon>Arthropoda</taxon>
        <taxon>Chelicerata</taxon>
        <taxon>Arachnida</taxon>
        <taxon>Acari</taxon>
        <taxon>Parasitiformes</taxon>
        <taxon>Ixodida</taxon>
        <taxon>Ixodoidea</taxon>
        <taxon>Ixodidae</taxon>
        <taxon>Hyalomminae</taxon>
        <taxon>Hyalomma</taxon>
    </lineage>
</organism>
<name>A0ACB7SNC6_HYAAI</name>
<proteinExistence type="predicted"/>
<gene>
    <name evidence="1" type="ORF">HPB50_017846</name>
</gene>
<comment type="caution">
    <text evidence="1">The sequence shown here is derived from an EMBL/GenBank/DDBJ whole genome shotgun (WGS) entry which is preliminary data.</text>
</comment>
<dbReference type="EMBL" id="CM023483">
    <property type="protein sequence ID" value="KAH6936466.1"/>
    <property type="molecule type" value="Genomic_DNA"/>
</dbReference>
<evidence type="ECO:0000313" key="2">
    <source>
        <dbReference type="Proteomes" id="UP000821845"/>
    </source>
</evidence>
<protein>
    <submittedName>
        <fullName evidence="1">Uncharacterized protein</fullName>
    </submittedName>
</protein>
<evidence type="ECO:0000313" key="1">
    <source>
        <dbReference type="EMBL" id="KAH6936466.1"/>
    </source>
</evidence>